<accession>A0A0C9X233</accession>
<evidence type="ECO:0000313" key="3">
    <source>
        <dbReference type="Proteomes" id="UP000054477"/>
    </source>
</evidence>
<dbReference type="EMBL" id="KN838978">
    <property type="protein sequence ID" value="KIJ91701.1"/>
    <property type="molecule type" value="Genomic_DNA"/>
</dbReference>
<dbReference type="HOGENOM" id="CLU_159456_0_0_1"/>
<protein>
    <submittedName>
        <fullName evidence="2">Uncharacterized protein</fullName>
    </submittedName>
</protein>
<proteinExistence type="predicted"/>
<feature type="compositionally biased region" description="Basic residues" evidence="1">
    <location>
        <begin position="34"/>
        <end position="48"/>
    </location>
</feature>
<feature type="compositionally biased region" description="Polar residues" evidence="1">
    <location>
        <begin position="49"/>
        <end position="65"/>
    </location>
</feature>
<feature type="compositionally biased region" description="Pro residues" evidence="1">
    <location>
        <begin position="19"/>
        <end position="28"/>
    </location>
</feature>
<dbReference type="AlphaFoldDB" id="A0A0C9X233"/>
<evidence type="ECO:0000256" key="1">
    <source>
        <dbReference type="SAM" id="MobiDB-lite"/>
    </source>
</evidence>
<feature type="compositionally biased region" description="Low complexity" evidence="1">
    <location>
        <begin position="1"/>
        <end position="14"/>
    </location>
</feature>
<reference evidence="2 3" key="1">
    <citation type="submission" date="2014-04" db="EMBL/GenBank/DDBJ databases">
        <authorList>
            <consortium name="DOE Joint Genome Institute"/>
            <person name="Kuo A."/>
            <person name="Kohler A."/>
            <person name="Nagy L.G."/>
            <person name="Floudas D."/>
            <person name="Copeland A."/>
            <person name="Barry K.W."/>
            <person name="Cichocki N."/>
            <person name="Veneault-Fourrey C."/>
            <person name="LaButti K."/>
            <person name="Lindquist E.A."/>
            <person name="Lipzen A."/>
            <person name="Lundell T."/>
            <person name="Morin E."/>
            <person name="Murat C."/>
            <person name="Sun H."/>
            <person name="Tunlid A."/>
            <person name="Henrissat B."/>
            <person name="Grigoriev I.V."/>
            <person name="Hibbett D.S."/>
            <person name="Martin F."/>
            <person name="Nordberg H.P."/>
            <person name="Cantor M.N."/>
            <person name="Hua S.X."/>
        </authorList>
    </citation>
    <scope>NUCLEOTIDE SEQUENCE [LARGE SCALE GENOMIC DNA]</scope>
    <source>
        <strain evidence="2 3">LaAM-08-1</strain>
    </source>
</reference>
<gene>
    <name evidence="2" type="ORF">K443DRAFT_14189</name>
</gene>
<feature type="region of interest" description="Disordered" evidence="1">
    <location>
        <begin position="1"/>
        <end position="90"/>
    </location>
</feature>
<keyword evidence="3" id="KW-1185">Reference proteome</keyword>
<reference evidence="3" key="2">
    <citation type="submission" date="2015-01" db="EMBL/GenBank/DDBJ databases">
        <title>Evolutionary Origins and Diversification of the Mycorrhizal Mutualists.</title>
        <authorList>
            <consortium name="DOE Joint Genome Institute"/>
            <consortium name="Mycorrhizal Genomics Consortium"/>
            <person name="Kohler A."/>
            <person name="Kuo A."/>
            <person name="Nagy L.G."/>
            <person name="Floudas D."/>
            <person name="Copeland A."/>
            <person name="Barry K.W."/>
            <person name="Cichocki N."/>
            <person name="Veneault-Fourrey C."/>
            <person name="LaButti K."/>
            <person name="Lindquist E.A."/>
            <person name="Lipzen A."/>
            <person name="Lundell T."/>
            <person name="Morin E."/>
            <person name="Murat C."/>
            <person name="Riley R."/>
            <person name="Ohm R."/>
            <person name="Sun H."/>
            <person name="Tunlid A."/>
            <person name="Henrissat B."/>
            <person name="Grigoriev I.V."/>
            <person name="Hibbett D.S."/>
            <person name="Martin F."/>
        </authorList>
    </citation>
    <scope>NUCLEOTIDE SEQUENCE [LARGE SCALE GENOMIC DNA]</scope>
    <source>
        <strain evidence="3">LaAM-08-1</strain>
    </source>
</reference>
<dbReference type="Proteomes" id="UP000054477">
    <property type="component" value="Unassembled WGS sequence"/>
</dbReference>
<name>A0A0C9X233_9AGAR</name>
<sequence>MTSPCHSPSTSPTAHHLRPPPNTCPPPTTVANRAHTHVSARERQRRQRGNATSPVPATQRSPADVTTTHHHHHTTQRQPPTYEDNRPLTKTTALARQRYAHVRKRHAHV</sequence>
<evidence type="ECO:0000313" key="2">
    <source>
        <dbReference type="EMBL" id="KIJ91701.1"/>
    </source>
</evidence>
<organism evidence="2 3">
    <name type="scientific">Laccaria amethystina LaAM-08-1</name>
    <dbReference type="NCBI Taxonomy" id="1095629"/>
    <lineage>
        <taxon>Eukaryota</taxon>
        <taxon>Fungi</taxon>
        <taxon>Dikarya</taxon>
        <taxon>Basidiomycota</taxon>
        <taxon>Agaricomycotina</taxon>
        <taxon>Agaricomycetes</taxon>
        <taxon>Agaricomycetidae</taxon>
        <taxon>Agaricales</taxon>
        <taxon>Agaricineae</taxon>
        <taxon>Hydnangiaceae</taxon>
        <taxon>Laccaria</taxon>
    </lineage>
</organism>